<dbReference type="PANTHER" id="PTHR38698:SF1">
    <property type="entry name" value="FUNGAL PROTEIN"/>
    <property type="match status" value="1"/>
</dbReference>
<evidence type="ECO:0000313" key="2">
    <source>
        <dbReference type="EMBL" id="QRD02908.1"/>
    </source>
</evidence>
<keyword evidence="3" id="KW-1185">Reference proteome</keyword>
<feature type="compositionally biased region" description="Acidic residues" evidence="1">
    <location>
        <begin position="175"/>
        <end position="221"/>
    </location>
</feature>
<feature type="compositionally biased region" description="Polar residues" evidence="1">
    <location>
        <begin position="158"/>
        <end position="169"/>
    </location>
</feature>
<protein>
    <submittedName>
        <fullName evidence="2">Uncharacterized protein</fullName>
    </submittedName>
</protein>
<gene>
    <name evidence="2" type="ORF">JI435_116330</name>
</gene>
<dbReference type="Proteomes" id="UP000663193">
    <property type="component" value="Chromosome 14"/>
</dbReference>
<organism evidence="2 3">
    <name type="scientific">Phaeosphaeria nodorum (strain SN15 / ATCC MYA-4574 / FGSC 10173)</name>
    <name type="common">Glume blotch fungus</name>
    <name type="synonym">Parastagonospora nodorum</name>
    <dbReference type="NCBI Taxonomy" id="321614"/>
    <lineage>
        <taxon>Eukaryota</taxon>
        <taxon>Fungi</taxon>
        <taxon>Dikarya</taxon>
        <taxon>Ascomycota</taxon>
        <taxon>Pezizomycotina</taxon>
        <taxon>Dothideomycetes</taxon>
        <taxon>Pleosporomycetidae</taxon>
        <taxon>Pleosporales</taxon>
        <taxon>Pleosporineae</taxon>
        <taxon>Phaeosphaeriaceae</taxon>
        <taxon>Parastagonospora</taxon>
    </lineage>
</organism>
<reference evidence="3" key="1">
    <citation type="journal article" date="2021" name="BMC Genomics">
        <title>Chromosome-level genome assembly and manually-curated proteome of model necrotroph Parastagonospora nodorum Sn15 reveals a genome-wide trove of candidate effector homologs, and redundancy of virulence-related functions within an accessory chromosome.</title>
        <authorList>
            <person name="Bertazzoni S."/>
            <person name="Jones D.A.B."/>
            <person name="Phan H.T."/>
            <person name="Tan K.-C."/>
            <person name="Hane J.K."/>
        </authorList>
    </citation>
    <scope>NUCLEOTIDE SEQUENCE [LARGE SCALE GENOMIC DNA]</scope>
    <source>
        <strain evidence="3">SN15 / ATCC MYA-4574 / FGSC 10173)</strain>
    </source>
</reference>
<dbReference type="Pfam" id="PF17104">
    <property type="entry name" value="YBL010C_LAA2"/>
    <property type="match status" value="1"/>
</dbReference>
<evidence type="ECO:0000256" key="1">
    <source>
        <dbReference type="SAM" id="MobiDB-lite"/>
    </source>
</evidence>
<dbReference type="AlphaFoldDB" id="A0A7U2FDA0"/>
<sequence>MVDELAPPRKSVELEDPGAKELEEASSDEHFSDASEGHASRNEATSPIPITRVERVDDAPAHGEVPGTDAYKKRTQDAVPDEVEIVPEGSRSRSTSRVSVSDRPLTPGGTAVPKTIVEKIDPDQPSYGDVPGTHAHQLRLADAAPDIIVKAPEPPRKSQGSPTASNRSPVKSDEPMSDPDDSLEQQDDAANDFADDDDGFGEFDEFEEGEEGDDDFGDFDDGFQQGEDQAETSFDKPPDQPPVSTPSLGPPVLSFDDLASLGDIISATDPYINEIYPSLQEISSVFAAGDARSIFLTERSKSLWTQLVAPPPLQPPDWVRSRIRRLFLVSLGVPVDLDEILPASKQKKLILPSIHIPGERSPRPSSDGRSGALGRVKREGENASSTSVDSSASKPDRKRKGPPPPPELDISSTTMLCSTTDAALQNFTKDELEGHVQRLKDLEVRANEVFEYWQKRMESALGDKDAFEQVIESLVAHAKKLR</sequence>
<evidence type="ECO:0000313" key="3">
    <source>
        <dbReference type="Proteomes" id="UP000663193"/>
    </source>
</evidence>
<dbReference type="EMBL" id="CP069036">
    <property type="protein sequence ID" value="QRD02908.1"/>
    <property type="molecule type" value="Genomic_DNA"/>
</dbReference>
<dbReference type="OrthoDB" id="5378975at2759"/>
<accession>A0A7U2FDA0</accession>
<dbReference type="InterPro" id="IPR031355">
    <property type="entry name" value="YBL010C/LAA2-like"/>
</dbReference>
<name>A0A7U2FDA0_PHANO</name>
<feature type="compositionally biased region" description="Low complexity" evidence="1">
    <location>
        <begin position="384"/>
        <end position="393"/>
    </location>
</feature>
<feature type="region of interest" description="Disordered" evidence="1">
    <location>
        <begin position="1"/>
        <end position="251"/>
    </location>
</feature>
<proteinExistence type="predicted"/>
<feature type="compositionally biased region" description="Basic and acidic residues" evidence="1">
    <location>
        <begin position="1"/>
        <end position="41"/>
    </location>
</feature>
<feature type="region of interest" description="Disordered" evidence="1">
    <location>
        <begin position="354"/>
        <end position="412"/>
    </location>
</feature>
<feature type="compositionally biased region" description="Low complexity" evidence="1">
    <location>
        <begin position="92"/>
        <end position="103"/>
    </location>
</feature>
<feature type="compositionally biased region" description="Basic and acidic residues" evidence="1">
    <location>
        <begin position="52"/>
        <end position="61"/>
    </location>
</feature>
<dbReference type="PANTHER" id="PTHR38698">
    <property type="entry name" value="EXPRESSED PROTEIN"/>
    <property type="match status" value="1"/>
</dbReference>
<dbReference type="VEuPathDB" id="FungiDB:JI435_116330"/>